<comment type="caution">
    <text evidence="3">The sequence shown here is derived from an EMBL/GenBank/DDBJ whole genome shotgun (WGS) entry which is preliminary data.</text>
</comment>
<feature type="chain" id="PRO_5046572189" description="TonB C-terminal domain-containing protein" evidence="1">
    <location>
        <begin position="19"/>
        <end position="268"/>
    </location>
</feature>
<name>A0ABP8ZKQ7_9FLAO</name>
<dbReference type="InterPro" id="IPR037682">
    <property type="entry name" value="TonB_C"/>
</dbReference>
<gene>
    <name evidence="3" type="ORF">GCM10023230_03860</name>
</gene>
<proteinExistence type="predicted"/>
<dbReference type="Pfam" id="PF03544">
    <property type="entry name" value="TonB_C"/>
    <property type="match status" value="1"/>
</dbReference>
<accession>A0ABP8ZKQ7</accession>
<evidence type="ECO:0000313" key="3">
    <source>
        <dbReference type="EMBL" id="GAA4758942.1"/>
    </source>
</evidence>
<reference evidence="4" key="1">
    <citation type="journal article" date="2019" name="Int. J. Syst. Evol. Microbiol.">
        <title>The Global Catalogue of Microorganisms (GCM) 10K type strain sequencing project: providing services to taxonomists for standard genome sequencing and annotation.</title>
        <authorList>
            <consortium name="The Broad Institute Genomics Platform"/>
            <consortium name="The Broad Institute Genome Sequencing Center for Infectious Disease"/>
            <person name="Wu L."/>
            <person name="Ma J."/>
        </authorList>
    </citation>
    <scope>NUCLEOTIDE SEQUENCE [LARGE SCALE GENOMIC DNA]</scope>
    <source>
        <strain evidence="4">JCM 18198</strain>
    </source>
</reference>
<dbReference type="Gene3D" id="3.30.1150.10">
    <property type="match status" value="1"/>
</dbReference>
<dbReference type="SUPFAM" id="SSF74653">
    <property type="entry name" value="TolA/TonB C-terminal domain"/>
    <property type="match status" value="1"/>
</dbReference>
<dbReference type="RefSeq" id="WP_264544421.1">
    <property type="nucleotide sequence ID" value="NZ_BAABIP010000007.1"/>
</dbReference>
<keyword evidence="4" id="KW-1185">Reference proteome</keyword>
<evidence type="ECO:0000256" key="1">
    <source>
        <dbReference type="SAM" id="SignalP"/>
    </source>
</evidence>
<keyword evidence="1" id="KW-0732">Signal</keyword>
<feature type="domain" description="TonB C-terminal" evidence="2">
    <location>
        <begin position="201"/>
        <end position="267"/>
    </location>
</feature>
<organism evidence="3 4">
    <name type="scientific">Flavobacterium hankyongi</name>
    <dbReference type="NCBI Taxonomy" id="1176532"/>
    <lineage>
        <taxon>Bacteria</taxon>
        <taxon>Pseudomonadati</taxon>
        <taxon>Bacteroidota</taxon>
        <taxon>Flavobacteriia</taxon>
        <taxon>Flavobacteriales</taxon>
        <taxon>Flavobacteriaceae</taxon>
        <taxon>Flavobacterium</taxon>
    </lineage>
</organism>
<dbReference type="Proteomes" id="UP001500141">
    <property type="component" value="Unassembled WGS sequence"/>
</dbReference>
<dbReference type="EMBL" id="BAABIP010000007">
    <property type="protein sequence ID" value="GAA4758942.1"/>
    <property type="molecule type" value="Genomic_DNA"/>
</dbReference>
<evidence type="ECO:0000313" key="4">
    <source>
        <dbReference type="Proteomes" id="UP001500141"/>
    </source>
</evidence>
<evidence type="ECO:0000259" key="2">
    <source>
        <dbReference type="Pfam" id="PF03544"/>
    </source>
</evidence>
<feature type="signal peptide" evidence="1">
    <location>
        <begin position="1"/>
        <end position="18"/>
    </location>
</feature>
<sequence length="268" mass="31073">MKKLLILAFIFATSHFFAQEEYVEHPKSPAIKENDSIIILSRISKEGSLISETTINKKKLKGFRTTYYKNKNKHFTEEFTISNLASKKILNLKIISAWDTDNVQTVIEGNGNYNYENKYYKNSGTYLNGLKTGIWKYSTENNWCTELYENGKLVSGSRRDKENKVTIYKEIETPPLFTKGEVHFKNYIIKNMINLNSNEMVLVGNMDLEFVVDIDGKITDVRILKKLDSITTDQITSLLKKYTFIKPGYQRGIPVRVKHHMPVSFDIR</sequence>
<protein>
    <recommendedName>
        <fullName evidence="2">TonB C-terminal domain-containing protein</fullName>
    </recommendedName>
</protein>